<accession>N1Q2W6</accession>
<evidence type="ECO:0000313" key="3">
    <source>
        <dbReference type="Proteomes" id="UP000016933"/>
    </source>
</evidence>
<gene>
    <name evidence="2" type="ORF">DOTSEDRAFT_40113</name>
</gene>
<reference evidence="3" key="1">
    <citation type="journal article" date="2012" name="PLoS Genet.">
        <title>The genomes of the fungal plant pathogens Cladosporium fulvum and Dothistroma septosporum reveal adaptation to different hosts and lifestyles but also signatures of common ancestry.</title>
        <authorList>
            <person name="de Wit P.J.G.M."/>
            <person name="van der Burgt A."/>
            <person name="Oekmen B."/>
            <person name="Stergiopoulos I."/>
            <person name="Abd-Elsalam K.A."/>
            <person name="Aerts A.L."/>
            <person name="Bahkali A.H."/>
            <person name="Beenen H.G."/>
            <person name="Chettri P."/>
            <person name="Cox M.P."/>
            <person name="Datema E."/>
            <person name="de Vries R.P."/>
            <person name="Dhillon B."/>
            <person name="Ganley A.R."/>
            <person name="Griffiths S.A."/>
            <person name="Guo Y."/>
            <person name="Hamelin R.C."/>
            <person name="Henrissat B."/>
            <person name="Kabir M.S."/>
            <person name="Jashni M.K."/>
            <person name="Kema G."/>
            <person name="Klaubauf S."/>
            <person name="Lapidus A."/>
            <person name="Levasseur A."/>
            <person name="Lindquist E."/>
            <person name="Mehrabi R."/>
            <person name="Ohm R.A."/>
            <person name="Owen T.J."/>
            <person name="Salamov A."/>
            <person name="Schwelm A."/>
            <person name="Schijlen E."/>
            <person name="Sun H."/>
            <person name="van den Burg H.A."/>
            <person name="van Ham R.C.H.J."/>
            <person name="Zhang S."/>
            <person name="Goodwin S.B."/>
            <person name="Grigoriev I.V."/>
            <person name="Collemare J."/>
            <person name="Bradshaw R.E."/>
        </authorList>
    </citation>
    <scope>NUCLEOTIDE SEQUENCE [LARGE SCALE GENOMIC DNA]</scope>
    <source>
        <strain evidence="3">NZE10 / CBS 128990</strain>
    </source>
</reference>
<protein>
    <submittedName>
        <fullName evidence="2">Uncharacterized protein</fullName>
    </submittedName>
</protein>
<keyword evidence="3" id="KW-1185">Reference proteome</keyword>
<dbReference type="EMBL" id="KB446535">
    <property type="protein sequence ID" value="EME48829.1"/>
    <property type="molecule type" value="Genomic_DNA"/>
</dbReference>
<sequence length="82" mass="9157">MHSTQTTGGTPRRRYLRVSSLAQCSDTQRDDEVHPVTVRSRASRPTWGEKSIAQSLTGGVKGSGLHEGCQRRHLGFFDLTFR</sequence>
<dbReference type="Proteomes" id="UP000016933">
    <property type="component" value="Unassembled WGS sequence"/>
</dbReference>
<dbReference type="InterPro" id="IPR006118">
    <property type="entry name" value="Recombinase_CS"/>
</dbReference>
<dbReference type="PROSITE" id="PS00397">
    <property type="entry name" value="RECOMBINASES_1"/>
    <property type="match status" value="1"/>
</dbReference>
<evidence type="ECO:0000256" key="1">
    <source>
        <dbReference type="SAM" id="MobiDB-lite"/>
    </source>
</evidence>
<dbReference type="AlphaFoldDB" id="N1Q2W6"/>
<name>N1Q2W6_DOTSN</name>
<evidence type="ECO:0000313" key="2">
    <source>
        <dbReference type="EMBL" id="EME48829.1"/>
    </source>
</evidence>
<proteinExistence type="predicted"/>
<organism evidence="2 3">
    <name type="scientific">Dothistroma septosporum (strain NZE10 / CBS 128990)</name>
    <name type="common">Red band needle blight fungus</name>
    <name type="synonym">Mycosphaerella pini</name>
    <dbReference type="NCBI Taxonomy" id="675120"/>
    <lineage>
        <taxon>Eukaryota</taxon>
        <taxon>Fungi</taxon>
        <taxon>Dikarya</taxon>
        <taxon>Ascomycota</taxon>
        <taxon>Pezizomycotina</taxon>
        <taxon>Dothideomycetes</taxon>
        <taxon>Dothideomycetidae</taxon>
        <taxon>Mycosphaerellales</taxon>
        <taxon>Mycosphaerellaceae</taxon>
        <taxon>Dothistroma</taxon>
    </lineage>
</organism>
<reference evidence="2 3" key="2">
    <citation type="journal article" date="2012" name="PLoS Pathog.">
        <title>Diverse lifestyles and strategies of plant pathogenesis encoded in the genomes of eighteen Dothideomycetes fungi.</title>
        <authorList>
            <person name="Ohm R.A."/>
            <person name="Feau N."/>
            <person name="Henrissat B."/>
            <person name="Schoch C.L."/>
            <person name="Horwitz B.A."/>
            <person name="Barry K.W."/>
            <person name="Condon B.J."/>
            <person name="Copeland A.C."/>
            <person name="Dhillon B."/>
            <person name="Glaser F."/>
            <person name="Hesse C.N."/>
            <person name="Kosti I."/>
            <person name="LaButti K."/>
            <person name="Lindquist E.A."/>
            <person name="Lucas S."/>
            <person name="Salamov A.A."/>
            <person name="Bradshaw R.E."/>
            <person name="Ciuffetti L."/>
            <person name="Hamelin R.C."/>
            <person name="Kema G.H.J."/>
            <person name="Lawrence C."/>
            <person name="Scott J.A."/>
            <person name="Spatafora J.W."/>
            <person name="Turgeon B.G."/>
            <person name="de Wit P.J.G.M."/>
            <person name="Zhong S."/>
            <person name="Goodwin S.B."/>
            <person name="Grigoriev I.V."/>
        </authorList>
    </citation>
    <scope>NUCLEOTIDE SEQUENCE [LARGE SCALE GENOMIC DNA]</scope>
    <source>
        <strain evidence="3">NZE10 / CBS 128990</strain>
    </source>
</reference>
<dbReference type="GO" id="GO:0000150">
    <property type="term" value="F:DNA strand exchange activity"/>
    <property type="evidence" value="ECO:0007669"/>
    <property type="project" value="InterPro"/>
</dbReference>
<dbReference type="HOGENOM" id="CLU_2558250_0_0_1"/>
<feature type="region of interest" description="Disordered" evidence="1">
    <location>
        <begin position="20"/>
        <end position="47"/>
    </location>
</feature>